<protein>
    <submittedName>
        <fullName evidence="1">Uncharacterized protein</fullName>
    </submittedName>
</protein>
<gene>
    <name evidence="1" type="ORF">ACFO0C_35495</name>
</gene>
<comment type="caution">
    <text evidence="1">The sequence shown here is derived from an EMBL/GenBank/DDBJ whole genome shotgun (WGS) entry which is preliminary data.</text>
</comment>
<sequence>MTVTTGPALLDRRLRHFGVSLGHLTEGSAEAWIRTLGLPAAAQACTHRAQFPFPHVAVSVALPTGVSRPVEMAGSAFLEAAAAASAAHASGRSGRAIHYRGWSAISGRVTVGDVLATTEVVRVIARNTHAAPGDTLAAGRGLTPHWMDGELTILAEPGPDGTLIPLPGFAR</sequence>
<dbReference type="RefSeq" id="WP_378071150.1">
    <property type="nucleotide sequence ID" value="NZ_JBHSBL010000024.1"/>
</dbReference>
<dbReference type="EMBL" id="JBHSBL010000024">
    <property type="protein sequence ID" value="MFC4070265.1"/>
    <property type="molecule type" value="Genomic_DNA"/>
</dbReference>
<organism evidence="1 2">
    <name type="scientific">Actinoplanes subglobosus</name>
    <dbReference type="NCBI Taxonomy" id="1547892"/>
    <lineage>
        <taxon>Bacteria</taxon>
        <taxon>Bacillati</taxon>
        <taxon>Actinomycetota</taxon>
        <taxon>Actinomycetes</taxon>
        <taxon>Micromonosporales</taxon>
        <taxon>Micromonosporaceae</taxon>
        <taxon>Actinoplanes</taxon>
    </lineage>
</organism>
<accession>A0ABV8J2C5</accession>
<proteinExistence type="predicted"/>
<evidence type="ECO:0000313" key="2">
    <source>
        <dbReference type="Proteomes" id="UP001595867"/>
    </source>
</evidence>
<keyword evidence="2" id="KW-1185">Reference proteome</keyword>
<dbReference type="Proteomes" id="UP001595867">
    <property type="component" value="Unassembled WGS sequence"/>
</dbReference>
<evidence type="ECO:0000313" key="1">
    <source>
        <dbReference type="EMBL" id="MFC4070265.1"/>
    </source>
</evidence>
<reference evidence="2" key="1">
    <citation type="journal article" date="2019" name="Int. J. Syst. Evol. Microbiol.">
        <title>The Global Catalogue of Microorganisms (GCM) 10K type strain sequencing project: providing services to taxonomists for standard genome sequencing and annotation.</title>
        <authorList>
            <consortium name="The Broad Institute Genomics Platform"/>
            <consortium name="The Broad Institute Genome Sequencing Center for Infectious Disease"/>
            <person name="Wu L."/>
            <person name="Ma J."/>
        </authorList>
    </citation>
    <scope>NUCLEOTIDE SEQUENCE [LARGE SCALE GENOMIC DNA]</scope>
    <source>
        <strain evidence="2">TBRC 5832</strain>
    </source>
</reference>
<name>A0ABV8J2C5_9ACTN</name>